<name>A6INY4_RAT</name>
<gene>
    <name evidence="1" type="ORF">rCG_22569</name>
</gene>
<accession>A6INY4</accession>
<dbReference type="AlphaFoldDB" id="A6INY4"/>
<sequence>MEDSSGRIAPALLKREHKKFTFMECFQPQQDPSGSPTRFDPC</sequence>
<protein>
    <submittedName>
        <fullName evidence="1">RCG22569</fullName>
    </submittedName>
</protein>
<evidence type="ECO:0000313" key="2">
    <source>
        <dbReference type="Proteomes" id="UP000234681"/>
    </source>
</evidence>
<dbReference type="EMBL" id="CH473965">
    <property type="protein sequence ID" value="EDL99076.1"/>
    <property type="molecule type" value="Genomic_DNA"/>
</dbReference>
<evidence type="ECO:0000313" key="1">
    <source>
        <dbReference type="EMBL" id="EDL99076.1"/>
    </source>
</evidence>
<dbReference type="Proteomes" id="UP000234681">
    <property type="component" value="Chromosome 9"/>
</dbReference>
<proteinExistence type="predicted"/>
<organism evidence="1 2">
    <name type="scientific">Rattus norvegicus</name>
    <name type="common">Rat</name>
    <dbReference type="NCBI Taxonomy" id="10116"/>
    <lineage>
        <taxon>Eukaryota</taxon>
        <taxon>Metazoa</taxon>
        <taxon>Chordata</taxon>
        <taxon>Craniata</taxon>
        <taxon>Vertebrata</taxon>
        <taxon>Euteleostomi</taxon>
        <taxon>Mammalia</taxon>
        <taxon>Eutheria</taxon>
        <taxon>Euarchontoglires</taxon>
        <taxon>Glires</taxon>
        <taxon>Rodentia</taxon>
        <taxon>Myomorpha</taxon>
        <taxon>Muroidea</taxon>
        <taxon>Muridae</taxon>
        <taxon>Murinae</taxon>
        <taxon>Rattus</taxon>
    </lineage>
</organism>
<reference evidence="1 2" key="1">
    <citation type="submission" date="2005-09" db="EMBL/GenBank/DDBJ databases">
        <authorList>
            <person name="Mural R.J."/>
            <person name="Li P.W."/>
            <person name="Adams M.D."/>
            <person name="Amanatides P.G."/>
            <person name="Baden-Tillson H."/>
            <person name="Barnstead M."/>
            <person name="Chin S.H."/>
            <person name="Dew I."/>
            <person name="Evans C.A."/>
            <person name="Ferriera S."/>
            <person name="Flanigan M."/>
            <person name="Fosler C."/>
            <person name="Glodek A."/>
            <person name="Gu Z."/>
            <person name="Holt R.A."/>
            <person name="Jennings D."/>
            <person name="Kraft C.L."/>
            <person name="Lu F."/>
            <person name="Nguyen T."/>
            <person name="Nusskern D.R."/>
            <person name="Pfannkoch C.M."/>
            <person name="Sitter C."/>
            <person name="Sutton G.G."/>
            <person name="Venter J.C."/>
            <person name="Wang Z."/>
            <person name="Woodage T."/>
            <person name="Zheng X.H."/>
            <person name="Zhong F."/>
        </authorList>
    </citation>
    <scope>NUCLEOTIDE SEQUENCE [LARGE SCALE GENOMIC DNA]</scope>
    <source>
        <strain>BN</strain>
        <strain evidence="2">Sprague-Dawley</strain>
    </source>
</reference>